<dbReference type="InterPro" id="IPR012533">
    <property type="entry name" value="YcnI-copper_dom"/>
</dbReference>
<dbReference type="Pfam" id="PF07987">
    <property type="entry name" value="DUF1775"/>
    <property type="match status" value="1"/>
</dbReference>
<dbReference type="InterPro" id="IPR038507">
    <property type="entry name" value="YcnI-like_sf"/>
</dbReference>
<evidence type="ECO:0000256" key="1">
    <source>
        <dbReference type="SAM" id="MobiDB-lite"/>
    </source>
</evidence>
<gene>
    <name evidence="5" type="ORF">Cph01nite_10470</name>
</gene>
<evidence type="ECO:0000313" key="5">
    <source>
        <dbReference type="EMBL" id="GIG39285.1"/>
    </source>
</evidence>
<feature type="chain" id="PRO_5047007673" description="YncI copper-binding domain-containing protein" evidence="3">
    <location>
        <begin position="39"/>
        <end position="255"/>
    </location>
</feature>
<reference evidence="5 6" key="1">
    <citation type="submission" date="2021-01" db="EMBL/GenBank/DDBJ databases">
        <title>Whole genome shotgun sequence of Cellulomonas phragmiteti NBRC 110785.</title>
        <authorList>
            <person name="Komaki H."/>
            <person name="Tamura T."/>
        </authorList>
    </citation>
    <scope>NUCLEOTIDE SEQUENCE [LARGE SCALE GENOMIC DNA]</scope>
    <source>
        <strain evidence="5 6">NBRC 110785</strain>
    </source>
</reference>
<feature type="region of interest" description="Disordered" evidence="1">
    <location>
        <begin position="189"/>
        <end position="221"/>
    </location>
</feature>
<organism evidence="5 6">
    <name type="scientific">Cellulomonas phragmiteti</name>
    <dbReference type="NCBI Taxonomy" id="478780"/>
    <lineage>
        <taxon>Bacteria</taxon>
        <taxon>Bacillati</taxon>
        <taxon>Actinomycetota</taxon>
        <taxon>Actinomycetes</taxon>
        <taxon>Micrococcales</taxon>
        <taxon>Cellulomonadaceae</taxon>
        <taxon>Cellulomonas</taxon>
    </lineage>
</organism>
<keyword evidence="3" id="KW-0732">Signal</keyword>
<feature type="signal peptide" evidence="3">
    <location>
        <begin position="1"/>
        <end position="38"/>
    </location>
</feature>
<protein>
    <recommendedName>
        <fullName evidence="4">YncI copper-binding domain-containing protein</fullName>
    </recommendedName>
</protein>
<dbReference type="Gene3D" id="2.60.40.2230">
    <property type="entry name" value="Uncharacterised protein YcnI-like PF07987, DUF1775"/>
    <property type="match status" value="1"/>
</dbReference>
<feature type="compositionally biased region" description="Low complexity" evidence="1">
    <location>
        <begin position="195"/>
        <end position="221"/>
    </location>
</feature>
<evidence type="ECO:0000313" key="6">
    <source>
        <dbReference type="Proteomes" id="UP000614741"/>
    </source>
</evidence>
<evidence type="ECO:0000256" key="3">
    <source>
        <dbReference type="SAM" id="SignalP"/>
    </source>
</evidence>
<accession>A0ABQ4DIW2</accession>
<dbReference type="CDD" id="cd08545">
    <property type="entry name" value="YcnI_like"/>
    <property type="match status" value="1"/>
</dbReference>
<comment type="caution">
    <text evidence="5">The sequence shown here is derived from an EMBL/GenBank/DDBJ whole genome shotgun (WGS) entry which is preliminary data.</text>
</comment>
<keyword evidence="2" id="KW-0472">Membrane</keyword>
<keyword evidence="6" id="KW-1185">Reference proteome</keyword>
<dbReference type="EMBL" id="BONP01000004">
    <property type="protein sequence ID" value="GIG39285.1"/>
    <property type="molecule type" value="Genomic_DNA"/>
</dbReference>
<feature type="domain" description="YncI copper-binding" evidence="4">
    <location>
        <begin position="39"/>
        <end position="185"/>
    </location>
</feature>
<feature type="transmembrane region" description="Helical" evidence="2">
    <location>
        <begin position="227"/>
        <end position="248"/>
    </location>
</feature>
<name>A0ABQ4DIW2_9CELL</name>
<keyword evidence="2" id="KW-1133">Transmembrane helix</keyword>
<keyword evidence="2" id="KW-0812">Transmembrane</keyword>
<evidence type="ECO:0000256" key="2">
    <source>
        <dbReference type="SAM" id="Phobius"/>
    </source>
</evidence>
<dbReference type="Proteomes" id="UP000614741">
    <property type="component" value="Unassembled WGS sequence"/>
</dbReference>
<sequence>MSSKGSTVRHHLRHTLRATAAAALTGGLVLLGAGSASAHVTVQPSTTTAGAYTLLTVGVPHGCDGSPTTRVSIQIPELITSVTPSINPGWEVEKVMADLDVPIDDGHGGQRTERVAEIVYTARTPLPDGFRDAFVLSLKLPDAVGEELVFPALQECEEGETAWAQLPPDGDDSAELPYPAPRFEITAATEDDASTETVSDAAAAAPASADSGSTSASATTTDAAPPAATWAALALGAGGLVLGALALLRTRRRQA</sequence>
<evidence type="ECO:0000259" key="4">
    <source>
        <dbReference type="Pfam" id="PF07987"/>
    </source>
</evidence>
<proteinExistence type="predicted"/>